<dbReference type="PRINTS" id="PR00339">
    <property type="entry name" value="PCNACYCLIN"/>
</dbReference>
<evidence type="ECO:0000256" key="1">
    <source>
        <dbReference type="ARBA" id="ARBA00004123"/>
    </source>
</evidence>
<dbReference type="PANTHER" id="PTHR11352:SF0">
    <property type="entry name" value="PROLIFERATING CELL NUCLEAR ANTIGEN"/>
    <property type="match status" value="1"/>
</dbReference>
<evidence type="ECO:0000259" key="9">
    <source>
        <dbReference type="Pfam" id="PF02747"/>
    </source>
</evidence>
<proteinExistence type="inferred from homology"/>
<dbReference type="GO" id="GO:0003677">
    <property type="term" value="F:DNA binding"/>
    <property type="evidence" value="ECO:0007669"/>
    <property type="project" value="UniProtKB-KW"/>
</dbReference>
<dbReference type="CDD" id="cd00577">
    <property type="entry name" value="PCNA"/>
    <property type="match status" value="1"/>
</dbReference>
<evidence type="ECO:0000256" key="5">
    <source>
        <dbReference type="ARBA" id="ARBA00023242"/>
    </source>
</evidence>
<sequence>MFEAKLAQSSLLKKVLDALREIVEDANLDCSSDGIKCQAMDSSHVALVSFDLSSDGFEPYRCDRNITLGLKLATMTRVLKCAGNDDSITLRSQDNTDTLTVLFESPNQDKTSQFEVKLMDIDTEHLGIPESEYSAVVQLPSGEFQRICRDLSQFGDSLVIACTKDGVEFSGSGEIGSAKISLRQHSMVDKEDEQVTVELNQPVTLTFSTRYLVSFSKATPLSSSVTLSLKAETPLVVEYRISDVGHLRYYLAPKIGDDEETEHIDDCS</sequence>
<dbReference type="InterPro" id="IPR022649">
    <property type="entry name" value="Pr_cel_nuc_antig_C"/>
</dbReference>
<evidence type="ECO:0000259" key="8">
    <source>
        <dbReference type="Pfam" id="PF00705"/>
    </source>
</evidence>
<dbReference type="EMBL" id="CASHTH010000714">
    <property type="protein sequence ID" value="CAI8006747.1"/>
    <property type="molecule type" value="Genomic_DNA"/>
</dbReference>
<dbReference type="GO" id="GO:0006272">
    <property type="term" value="P:leading strand elongation"/>
    <property type="evidence" value="ECO:0007669"/>
    <property type="project" value="TreeGrafter"/>
</dbReference>
<comment type="subcellular location">
    <subcellularLocation>
        <location evidence="1 6">Nucleus</location>
    </subcellularLocation>
</comment>
<dbReference type="InterPro" id="IPR000730">
    <property type="entry name" value="Pr_cel_nuc_antig"/>
</dbReference>
<dbReference type="Pfam" id="PF00705">
    <property type="entry name" value="PCNA_N"/>
    <property type="match status" value="1"/>
</dbReference>
<comment type="function">
    <text evidence="6">This protein is an auxiliary protein of DNA polymerase delta and is involved in the control of eukaryotic DNA replication by increasing the polymerase's processivity during elongation of the leading strand.</text>
</comment>
<keyword evidence="4 7" id="KW-0238">DNA-binding</keyword>
<keyword evidence="5 6" id="KW-0539">Nucleus</keyword>
<evidence type="ECO:0000256" key="4">
    <source>
        <dbReference type="ARBA" id="ARBA00023125"/>
    </source>
</evidence>
<evidence type="ECO:0000256" key="3">
    <source>
        <dbReference type="ARBA" id="ARBA00022705"/>
    </source>
</evidence>
<dbReference type="Gene3D" id="3.10.150.10">
    <property type="entry name" value="DNA Polymerase III, subunit A, domain 2"/>
    <property type="match status" value="2"/>
</dbReference>
<comment type="caution">
    <text evidence="10">The sequence shown here is derived from an EMBL/GenBank/DDBJ whole genome shotgun (WGS) entry which is preliminary data.</text>
</comment>
<dbReference type="NCBIfam" id="TIGR00590">
    <property type="entry name" value="pcna"/>
    <property type="match status" value="1"/>
</dbReference>
<dbReference type="PANTHER" id="PTHR11352">
    <property type="entry name" value="PROLIFERATING CELL NUCLEAR ANTIGEN"/>
    <property type="match status" value="1"/>
</dbReference>
<dbReference type="GO" id="GO:0030337">
    <property type="term" value="F:DNA polymerase processivity factor activity"/>
    <property type="evidence" value="ECO:0007669"/>
    <property type="project" value="InterPro"/>
</dbReference>
<dbReference type="GO" id="GO:0006275">
    <property type="term" value="P:regulation of DNA replication"/>
    <property type="evidence" value="ECO:0007669"/>
    <property type="project" value="InterPro"/>
</dbReference>
<organism evidence="10 11">
    <name type="scientific">Geodia barretti</name>
    <name type="common">Barrett's horny sponge</name>
    <dbReference type="NCBI Taxonomy" id="519541"/>
    <lineage>
        <taxon>Eukaryota</taxon>
        <taxon>Metazoa</taxon>
        <taxon>Porifera</taxon>
        <taxon>Demospongiae</taxon>
        <taxon>Heteroscleromorpha</taxon>
        <taxon>Tetractinellida</taxon>
        <taxon>Astrophorina</taxon>
        <taxon>Geodiidae</taxon>
        <taxon>Geodia</taxon>
    </lineage>
</organism>
<dbReference type="InterPro" id="IPR022648">
    <property type="entry name" value="Pr_cel_nuc_antig_N"/>
</dbReference>
<feature type="domain" description="Proliferating cell nuclear antigen PCNA C-terminal" evidence="9">
    <location>
        <begin position="127"/>
        <end position="254"/>
    </location>
</feature>
<dbReference type="GO" id="GO:0019985">
    <property type="term" value="P:translesion synthesis"/>
    <property type="evidence" value="ECO:0007669"/>
    <property type="project" value="TreeGrafter"/>
</dbReference>
<dbReference type="Pfam" id="PF02747">
    <property type="entry name" value="PCNA_C"/>
    <property type="match status" value="1"/>
</dbReference>
<evidence type="ECO:0000313" key="11">
    <source>
        <dbReference type="Proteomes" id="UP001174909"/>
    </source>
</evidence>
<feature type="domain" description="Proliferating cell nuclear antigen PCNA N-terminal" evidence="8">
    <location>
        <begin position="1"/>
        <end position="123"/>
    </location>
</feature>
<dbReference type="HAMAP" id="MF_00317">
    <property type="entry name" value="DNApol_clamp_arch"/>
    <property type="match status" value="1"/>
</dbReference>
<dbReference type="FunFam" id="3.70.10.10:FF:000001">
    <property type="entry name" value="Proliferating cell nuclear antigen"/>
    <property type="match status" value="1"/>
</dbReference>
<evidence type="ECO:0000313" key="10">
    <source>
        <dbReference type="EMBL" id="CAI8006747.1"/>
    </source>
</evidence>
<gene>
    <name evidence="10" type="ORF">GBAR_LOCUS4882</name>
</gene>
<name>A0AA35WB47_GEOBA</name>
<keyword evidence="11" id="KW-1185">Reference proteome</keyword>
<dbReference type="FunFam" id="3.10.150.10:FF:000008">
    <property type="entry name" value="Proliferating cell nuclear antigen"/>
    <property type="match status" value="1"/>
</dbReference>
<comment type="similarity">
    <text evidence="2 7">Belongs to the PCNA family.</text>
</comment>
<accession>A0AA35WB47</accession>
<dbReference type="SUPFAM" id="SSF55979">
    <property type="entry name" value="DNA clamp"/>
    <property type="match status" value="2"/>
</dbReference>
<dbReference type="FunFam" id="3.10.150.10:FF:000006">
    <property type="entry name" value="Proliferating cell nuclear antigen"/>
    <property type="match status" value="1"/>
</dbReference>
<dbReference type="GO" id="GO:0043626">
    <property type="term" value="C:PCNA complex"/>
    <property type="evidence" value="ECO:0007669"/>
    <property type="project" value="TreeGrafter"/>
</dbReference>
<dbReference type="Proteomes" id="UP001174909">
    <property type="component" value="Unassembled WGS sequence"/>
</dbReference>
<dbReference type="GO" id="GO:0006298">
    <property type="term" value="P:mismatch repair"/>
    <property type="evidence" value="ECO:0007669"/>
    <property type="project" value="TreeGrafter"/>
</dbReference>
<evidence type="ECO:0000256" key="6">
    <source>
        <dbReference type="RuleBase" id="RU000641"/>
    </source>
</evidence>
<evidence type="ECO:0000256" key="7">
    <source>
        <dbReference type="RuleBase" id="RU003671"/>
    </source>
</evidence>
<keyword evidence="3 7" id="KW-0235">DNA replication</keyword>
<evidence type="ECO:0000256" key="2">
    <source>
        <dbReference type="ARBA" id="ARBA00010462"/>
    </source>
</evidence>
<protein>
    <recommendedName>
        <fullName evidence="6">DNA sliding clamp PCNA</fullName>
    </recommendedName>
</protein>
<reference evidence="10" key="1">
    <citation type="submission" date="2023-03" db="EMBL/GenBank/DDBJ databases">
        <authorList>
            <person name="Steffen K."/>
            <person name="Cardenas P."/>
        </authorList>
    </citation>
    <scope>NUCLEOTIDE SEQUENCE</scope>
</reference>
<dbReference type="AlphaFoldDB" id="A0AA35WB47"/>
<dbReference type="InterPro" id="IPR046938">
    <property type="entry name" value="DNA_clamp_sf"/>
</dbReference>